<evidence type="ECO:0000259" key="18">
    <source>
        <dbReference type="Pfam" id="PF12862"/>
    </source>
</evidence>
<reference evidence="21" key="3">
    <citation type="submission" date="2019-08" db="EMBL/GenBank/DDBJ databases">
        <authorList>
            <consortium name="Photinus pyralis genome working group"/>
            <person name="Fallon T.R."/>
            <person name="Sander Lower S.E."/>
            <person name="Weng J.-K."/>
        </authorList>
    </citation>
    <scope>NUCLEOTIDE SEQUENCE</scope>
    <source>
        <strain evidence="21">1611_PpyrPB1</strain>
        <tissue evidence="21">Whole body</tissue>
    </source>
</reference>
<dbReference type="GO" id="GO:0005680">
    <property type="term" value="C:anaphase-promoting complex"/>
    <property type="evidence" value="ECO:0007669"/>
    <property type="project" value="InterPro"/>
</dbReference>
<feature type="domain" description="Anaphase-promoting complex subunit 5 N-terminal" evidence="19">
    <location>
        <begin position="21"/>
        <end position="168"/>
    </location>
</feature>
<dbReference type="FunCoup" id="A0A1Y1KEJ3">
    <property type="interactions" value="1237"/>
</dbReference>
<evidence type="ECO:0000256" key="17">
    <source>
        <dbReference type="ARBA" id="ARBA00045696"/>
    </source>
</evidence>
<organism evidence="20">
    <name type="scientific">Photinus pyralis</name>
    <name type="common">Common eastern firefly</name>
    <name type="synonym">Lampyris pyralis</name>
    <dbReference type="NCBI Taxonomy" id="7054"/>
    <lineage>
        <taxon>Eukaryota</taxon>
        <taxon>Metazoa</taxon>
        <taxon>Ecdysozoa</taxon>
        <taxon>Arthropoda</taxon>
        <taxon>Hexapoda</taxon>
        <taxon>Insecta</taxon>
        <taxon>Pterygota</taxon>
        <taxon>Neoptera</taxon>
        <taxon>Endopterygota</taxon>
        <taxon>Coleoptera</taxon>
        <taxon>Polyphaga</taxon>
        <taxon>Elateriformia</taxon>
        <taxon>Elateroidea</taxon>
        <taxon>Lampyridae</taxon>
        <taxon>Lampyrinae</taxon>
        <taxon>Photinus</taxon>
    </lineage>
</organism>
<dbReference type="Pfam" id="PF21371">
    <property type="entry name" value="Apc5_N"/>
    <property type="match status" value="1"/>
</dbReference>
<evidence type="ECO:0000256" key="9">
    <source>
        <dbReference type="ARBA" id="ARBA00022737"/>
    </source>
</evidence>
<reference evidence="20" key="1">
    <citation type="journal article" date="2016" name="Sci. Rep.">
        <title>Molecular characterization of firefly nuptial gifts: a multi-omics approach sheds light on postcopulatory sexual selection.</title>
        <authorList>
            <person name="Al-Wathiqui N."/>
            <person name="Fallon T.R."/>
            <person name="South A."/>
            <person name="Weng J.K."/>
            <person name="Lewis S.M."/>
        </authorList>
    </citation>
    <scope>NUCLEOTIDE SEQUENCE</scope>
</reference>
<comment type="similarity">
    <text evidence="4">Belongs to the APC5 family.</text>
</comment>
<evidence type="ECO:0000256" key="6">
    <source>
        <dbReference type="ARBA" id="ARBA00022490"/>
    </source>
</evidence>
<dbReference type="PANTHER" id="PTHR12830:SF9">
    <property type="entry name" value="ANAPHASE-PROMOTING COMPLEX SUBUNIT 5"/>
    <property type="match status" value="1"/>
</dbReference>
<keyword evidence="10" id="KW-0498">Mitosis</keyword>
<evidence type="ECO:0000256" key="11">
    <source>
        <dbReference type="ARBA" id="ARBA00022786"/>
    </source>
</evidence>
<dbReference type="InterPro" id="IPR011990">
    <property type="entry name" value="TPR-like_helical_dom_sf"/>
</dbReference>
<dbReference type="OrthoDB" id="2504561at2759"/>
<dbReference type="InterPro" id="IPR026000">
    <property type="entry name" value="Apc5_dom"/>
</dbReference>
<dbReference type="PANTHER" id="PTHR12830">
    <property type="entry name" value="ANAPHASE-PROMOTING COMPLEX SUBUNIT 5"/>
    <property type="match status" value="1"/>
</dbReference>
<dbReference type="EMBL" id="VVIM01000010">
    <property type="protein sequence ID" value="KAB0792733.1"/>
    <property type="molecule type" value="Genomic_DNA"/>
</dbReference>
<dbReference type="EMBL" id="GEZM01085949">
    <property type="protein sequence ID" value="JAV59869.1"/>
    <property type="molecule type" value="Transcribed_RNA"/>
</dbReference>
<dbReference type="GO" id="GO:0070979">
    <property type="term" value="P:protein K11-linked ubiquitination"/>
    <property type="evidence" value="ECO:0007669"/>
    <property type="project" value="TreeGrafter"/>
</dbReference>
<feature type="domain" description="Anaphase-promoting complex subunit 5" evidence="18">
    <location>
        <begin position="243"/>
        <end position="338"/>
    </location>
</feature>
<dbReference type="GO" id="GO:0051301">
    <property type="term" value="P:cell division"/>
    <property type="evidence" value="ECO:0007669"/>
    <property type="project" value="UniProtKB-KW"/>
</dbReference>
<dbReference type="InParanoid" id="A0A1Y1KEJ3"/>
<comment type="function">
    <text evidence="17">Component of the anaphase promoting complex/cyclosome (APC/C), a cell cycle-regulated E3 ubiquitin ligase that controls progression through mitosis and the G1 phase of the cell cycle. The APC/C complex acts by mediating ubiquitination and subsequent degradation of target proteins: it mainly mediates the formation of 'Lys-11'-linked polyubiquitin chains and, to a lower extent, the formation of 'Lys-48'- and 'Lys-63'-linked polyubiquitin chains. The APC/C complex catalyzes assembly of branched 'Lys-11'-/'Lys-48'-linked branched ubiquitin chains on target proteins.</text>
</comment>
<dbReference type="InterPro" id="IPR037679">
    <property type="entry name" value="Apc5"/>
</dbReference>
<keyword evidence="14" id="KW-0539">Nucleus</keyword>
<keyword evidence="11" id="KW-0833">Ubl conjugation pathway</keyword>
<dbReference type="InterPro" id="IPR048968">
    <property type="entry name" value="Apc5_N"/>
</dbReference>
<protein>
    <recommendedName>
        <fullName evidence="5">Anaphase-promoting complex subunit 5</fullName>
    </recommendedName>
    <alternativeName>
        <fullName evidence="16">Cyclosome subunit 5</fullName>
    </alternativeName>
</protein>
<name>A0A1Y1KEJ3_PHOPY</name>
<dbReference type="Proteomes" id="UP000327044">
    <property type="component" value="Unassembled WGS sequence"/>
</dbReference>
<dbReference type="Pfam" id="PF12862">
    <property type="entry name" value="ANAPC5"/>
    <property type="match status" value="1"/>
</dbReference>
<keyword evidence="8" id="KW-0132">Cell division</keyword>
<proteinExistence type="inferred from homology"/>
<dbReference type="SUPFAM" id="SSF48452">
    <property type="entry name" value="TPR-like"/>
    <property type="match status" value="1"/>
</dbReference>
<evidence type="ECO:0000256" key="10">
    <source>
        <dbReference type="ARBA" id="ARBA00022776"/>
    </source>
</evidence>
<keyword evidence="15" id="KW-0131">Cell cycle</keyword>
<keyword evidence="7" id="KW-0597">Phosphoprotein</keyword>
<reference evidence="21 22" key="2">
    <citation type="journal article" date="2018" name="Elife">
        <title>Firefly genomes illuminate parallel origins of bioluminescence in beetles.</title>
        <authorList>
            <person name="Fallon T.R."/>
            <person name="Lower S.E."/>
            <person name="Chang C.H."/>
            <person name="Bessho-Uehara M."/>
            <person name="Martin G.J."/>
            <person name="Bewick A.J."/>
            <person name="Behringer M."/>
            <person name="Debat H.J."/>
            <person name="Wong I."/>
            <person name="Day J.C."/>
            <person name="Suvorov A."/>
            <person name="Silva C.J."/>
            <person name="Stanger-Hall K.F."/>
            <person name="Hall D.W."/>
            <person name="Schmitz R.J."/>
            <person name="Nelson D.R."/>
            <person name="Lewis S.M."/>
            <person name="Shigenobu S."/>
            <person name="Bybee S.M."/>
            <person name="Larracuente A.M."/>
            <person name="Oba Y."/>
            <person name="Weng J.K."/>
        </authorList>
    </citation>
    <scope>NUCLEOTIDE SEQUENCE [LARGE SCALE GENOMIC DNA]</scope>
    <source>
        <strain evidence="21">1611_PpyrPB1</strain>
        <tissue evidence="21">Whole body</tissue>
    </source>
</reference>
<evidence type="ECO:0000313" key="20">
    <source>
        <dbReference type="EMBL" id="JAV59869.1"/>
    </source>
</evidence>
<evidence type="ECO:0000256" key="13">
    <source>
        <dbReference type="ARBA" id="ARBA00023212"/>
    </source>
</evidence>
<dbReference type="GO" id="GO:0005819">
    <property type="term" value="C:spindle"/>
    <property type="evidence" value="ECO:0007669"/>
    <property type="project" value="UniProtKB-SubCell"/>
</dbReference>
<keyword evidence="13" id="KW-0206">Cytoskeleton</keyword>
<keyword evidence="12" id="KW-0802">TPR repeat</keyword>
<evidence type="ECO:0000256" key="8">
    <source>
        <dbReference type="ARBA" id="ARBA00022618"/>
    </source>
</evidence>
<evidence type="ECO:0000256" key="12">
    <source>
        <dbReference type="ARBA" id="ARBA00022803"/>
    </source>
</evidence>
<evidence type="ECO:0000259" key="19">
    <source>
        <dbReference type="Pfam" id="PF21371"/>
    </source>
</evidence>
<accession>A0A1Y1KEJ3</accession>
<dbReference type="AlphaFoldDB" id="A0A1Y1KEJ3"/>
<evidence type="ECO:0000256" key="14">
    <source>
        <dbReference type="ARBA" id="ARBA00023242"/>
    </source>
</evidence>
<dbReference type="CDD" id="cd16270">
    <property type="entry name" value="Apc5_N"/>
    <property type="match status" value="1"/>
</dbReference>
<gene>
    <name evidence="21" type="ORF">PPYR_14692</name>
</gene>
<dbReference type="GO" id="GO:0031145">
    <property type="term" value="P:anaphase-promoting complex-dependent catabolic process"/>
    <property type="evidence" value="ECO:0007669"/>
    <property type="project" value="TreeGrafter"/>
</dbReference>
<evidence type="ECO:0000256" key="7">
    <source>
        <dbReference type="ARBA" id="ARBA00022553"/>
    </source>
</evidence>
<dbReference type="UniPathway" id="UPA00143"/>
<evidence type="ECO:0000256" key="2">
    <source>
        <dbReference type="ARBA" id="ARBA00004186"/>
    </source>
</evidence>
<evidence type="ECO:0000256" key="3">
    <source>
        <dbReference type="ARBA" id="ARBA00004906"/>
    </source>
</evidence>
<keyword evidence="9" id="KW-0677">Repeat</keyword>
<keyword evidence="6" id="KW-0963">Cytoplasm</keyword>
<keyword evidence="22" id="KW-1185">Reference proteome</keyword>
<evidence type="ECO:0000256" key="5">
    <source>
        <dbReference type="ARBA" id="ARBA00016066"/>
    </source>
</evidence>
<evidence type="ECO:0000256" key="16">
    <source>
        <dbReference type="ARBA" id="ARBA00031069"/>
    </source>
</evidence>
<evidence type="ECO:0000313" key="21">
    <source>
        <dbReference type="EMBL" id="KAB0792733.1"/>
    </source>
</evidence>
<evidence type="ECO:0000256" key="1">
    <source>
        <dbReference type="ARBA" id="ARBA00004123"/>
    </source>
</evidence>
<dbReference type="GO" id="GO:0045842">
    <property type="term" value="P:positive regulation of mitotic metaphase/anaphase transition"/>
    <property type="evidence" value="ECO:0007669"/>
    <property type="project" value="TreeGrafter"/>
</dbReference>
<evidence type="ECO:0000256" key="4">
    <source>
        <dbReference type="ARBA" id="ARBA00007450"/>
    </source>
</evidence>
<comment type="subcellular location">
    <subcellularLocation>
        <location evidence="2">Cytoplasm</location>
        <location evidence="2">Cytoskeleton</location>
        <location evidence="2">Spindle</location>
    </subcellularLocation>
    <subcellularLocation>
        <location evidence="1">Nucleus</location>
    </subcellularLocation>
</comment>
<evidence type="ECO:0000256" key="15">
    <source>
        <dbReference type="ARBA" id="ARBA00023306"/>
    </source>
</evidence>
<comment type="pathway">
    <text evidence="3">Protein modification; protein ubiquitination.</text>
</comment>
<sequence length="739" mass="84294">MSISKESLNIFNRKNHREMLTPHRLALAVLIHDFFTIREADKDISRAHIRDFCILILKLIQSPDLMLAELQDILGCGKYLIQQQLIDEFDNSLKHLNDDGTDYLLQLVDNVGKLILRDPDVVTTKPQLQIGKKSVIGYYLRRLLINFDKLTFSEVSSVISAYRRYYSPNVTEKKLGMNRKLNLVFYEDWYSNRDQWSKGQAQLFIATQAALLTSNEEKAFNPKELGLHIRNLIKTNPDLAEGHFLSYLNYLRVKEYCGAISSLYHCFDKSGFIDSKGNVDEMSKGFRFAALNLAVLYFHFGHRNEALAALKEAIMLAQQANDNVCLQHALSWLHCLTNANKDKLLEHSILKSLDLNLPYIVSLGIQSFVQFAGISGGTPKYIFETITRSDIVNCQHGFGDLTCSSYAQKSGMWLFYGKSEMSSLWSQLLLHLTPESNPLGITYFGEALCQSICNVAVQLLNEAEYEKSYALLVLAKEKFPHEPVSHTWLLCECIYTFTRCLHRQEWIEAEAAAQRMAVYDVCESRLRIVELFIQKRDFSAAYKCINELIDVHNDFNSRLRIDYHVRAMILYAEIRYASCYPDVIPPIALHACLAYANDFFVDYLGALSHLRLANIQLLMKLPAQALKLLDKCLLHILTHGGLYDRSRAMLCYAKCIVANSKGTAERNKTILAAAEMLTKVVAGFTKVEAYAKVKDALHLQALLYNELNMVAERNKCAFDFRLVEEDYPTASNITPVTYL</sequence>
<evidence type="ECO:0000313" key="22">
    <source>
        <dbReference type="Proteomes" id="UP000327044"/>
    </source>
</evidence>